<dbReference type="PIRSF" id="PIRSF037016">
    <property type="entry name" value="Pseudouridin_synth_euk_prd"/>
    <property type="match status" value="1"/>
</dbReference>
<evidence type="ECO:0000313" key="6">
    <source>
        <dbReference type="EMBL" id="KAK8968673.1"/>
    </source>
</evidence>
<dbReference type="PANTHER" id="PTHR13326">
    <property type="entry name" value="TRNA PSEUDOURIDINE SYNTHASE D"/>
    <property type="match status" value="1"/>
</dbReference>
<reference evidence="6 7" key="1">
    <citation type="journal article" date="2022" name="Nat. Plants">
        <title>Genomes of leafy and leafless Platanthera orchids illuminate the evolution of mycoheterotrophy.</title>
        <authorList>
            <person name="Li M.H."/>
            <person name="Liu K.W."/>
            <person name="Li Z."/>
            <person name="Lu H.C."/>
            <person name="Ye Q.L."/>
            <person name="Zhang D."/>
            <person name="Wang J.Y."/>
            <person name="Li Y.F."/>
            <person name="Zhong Z.M."/>
            <person name="Liu X."/>
            <person name="Yu X."/>
            <person name="Liu D.K."/>
            <person name="Tu X.D."/>
            <person name="Liu B."/>
            <person name="Hao Y."/>
            <person name="Liao X.Y."/>
            <person name="Jiang Y.T."/>
            <person name="Sun W.H."/>
            <person name="Chen J."/>
            <person name="Chen Y.Q."/>
            <person name="Ai Y."/>
            <person name="Zhai J.W."/>
            <person name="Wu S.S."/>
            <person name="Zhou Z."/>
            <person name="Hsiao Y.Y."/>
            <person name="Wu W.L."/>
            <person name="Chen Y.Y."/>
            <person name="Lin Y.F."/>
            <person name="Hsu J.L."/>
            <person name="Li C.Y."/>
            <person name="Wang Z.W."/>
            <person name="Zhao X."/>
            <person name="Zhong W.Y."/>
            <person name="Ma X.K."/>
            <person name="Ma L."/>
            <person name="Huang J."/>
            <person name="Chen G.Z."/>
            <person name="Huang M.Z."/>
            <person name="Huang L."/>
            <person name="Peng D.H."/>
            <person name="Luo Y.B."/>
            <person name="Zou S.Q."/>
            <person name="Chen S.P."/>
            <person name="Lan S."/>
            <person name="Tsai W.C."/>
            <person name="Van de Peer Y."/>
            <person name="Liu Z.J."/>
        </authorList>
    </citation>
    <scope>NUCLEOTIDE SEQUENCE [LARGE SCALE GENOMIC DNA]</scope>
    <source>
        <strain evidence="6">Lor288</strain>
    </source>
</reference>
<feature type="region of interest" description="Disordered" evidence="4">
    <location>
        <begin position="150"/>
        <end position="187"/>
    </location>
</feature>
<dbReference type="InterPro" id="IPR020119">
    <property type="entry name" value="PsdUridine_synth_TruD_CS"/>
</dbReference>
<dbReference type="HAMAP" id="MF_01082">
    <property type="entry name" value="TruD"/>
    <property type="match status" value="1"/>
</dbReference>
<dbReference type="InterPro" id="IPR001656">
    <property type="entry name" value="PsdUridine_synth_TruD"/>
</dbReference>
<dbReference type="Pfam" id="PF01142">
    <property type="entry name" value="TruD"/>
    <property type="match status" value="1"/>
</dbReference>
<keyword evidence="7" id="KW-1185">Reference proteome</keyword>
<evidence type="ECO:0000256" key="1">
    <source>
        <dbReference type="ARBA" id="ARBA00007953"/>
    </source>
</evidence>
<dbReference type="PANTHER" id="PTHR13326:SF21">
    <property type="entry name" value="PSEUDOURIDYLATE SYNTHASE PUS7L"/>
    <property type="match status" value="1"/>
</dbReference>
<dbReference type="NCBIfam" id="TIGR00094">
    <property type="entry name" value="tRNA_TruD_broad"/>
    <property type="match status" value="1"/>
</dbReference>
<feature type="compositionally biased region" description="Basic and acidic residues" evidence="4">
    <location>
        <begin position="167"/>
        <end position="184"/>
    </location>
</feature>
<dbReference type="SUPFAM" id="SSF55120">
    <property type="entry name" value="Pseudouridine synthase"/>
    <property type="match status" value="1"/>
</dbReference>
<dbReference type="CDD" id="cd02576">
    <property type="entry name" value="PseudoU_synth_ScPUS7"/>
    <property type="match status" value="1"/>
</dbReference>
<dbReference type="Proteomes" id="UP001412067">
    <property type="component" value="Unassembled WGS sequence"/>
</dbReference>
<evidence type="ECO:0000256" key="2">
    <source>
        <dbReference type="ARBA" id="ARBA00022694"/>
    </source>
</evidence>
<protein>
    <recommendedName>
        <fullName evidence="5">TRUD domain-containing protein</fullName>
    </recommendedName>
</protein>
<evidence type="ECO:0000259" key="5">
    <source>
        <dbReference type="PROSITE" id="PS50984"/>
    </source>
</evidence>
<dbReference type="Gene3D" id="3.30.2350.20">
    <property type="entry name" value="TruD, catalytic domain"/>
    <property type="match status" value="2"/>
</dbReference>
<accession>A0ABR2MXM3</accession>
<dbReference type="EMBL" id="JBBWWR010000004">
    <property type="protein sequence ID" value="KAK8968673.1"/>
    <property type="molecule type" value="Genomic_DNA"/>
</dbReference>
<dbReference type="InterPro" id="IPR020103">
    <property type="entry name" value="PsdUridine_synth_cat_dom_sf"/>
</dbReference>
<comment type="caution">
    <text evidence="6">The sequence shown here is derived from an EMBL/GenBank/DDBJ whole genome shotgun (WGS) entry which is preliminary data.</text>
</comment>
<keyword evidence="2" id="KW-0819">tRNA processing</keyword>
<keyword evidence="3" id="KW-0413">Isomerase</keyword>
<name>A0ABR2MXM3_9ASPA</name>
<feature type="domain" description="TRUD" evidence="5">
    <location>
        <begin position="309"/>
        <end position="560"/>
    </location>
</feature>
<sequence>MSTTLDESDVGIYCYLSSLPGFRAVLKQRYADFIVNEVDLDGKTVHLSSFDLPPGCSEEEEKSISFGQKSFKDEIELFRALAGEADTELLKEFLQMFATAVDEEIPPIILAPDGDKSHRAEVHNFFKKNFKFVVTDTVDGGDDGSKCIRIRVSSGNGGKGRRGKKRKDMENLGTRDDRPFDSRGSDNWPEEQGKFLRFHLYKVNKDTQEALGVIGKMLGIQQRSFGFAGTKDKRAITTQRVTVFKLHPKRLSALNCRLFGIKVGDFCYVREGLLLGHLLGNRFTISLRDVSANSADIIKAAADGLGRSGFINYYGLQRFGSGSVPTHLIGAALLRGEWKTAVDLILDPRDRERSDIKEAREKYKKSGDADLFLRQLPRHLVAERAIIQCLKKFPGNYLQALQGVPRTLRLMYVHSYQSYLWNHAASMRVQKYGIEQVVIGDLVFCKGDTVEKLASFDCVEPKYECDGEDDNGFPDVLLPEEKIQRVKIINSDDLSKGTYTFEDIVLPLPGSRIIYPDNDISEFFHDLAKKDSISLTESVHAVKEFSISNMTGDYRRVFQRPIDYTWELLTYTNNNEDLAETDLDIISRLKPTDLVTDKSSISESLDEKVNFVSDDKNPMIDQVECHGSDPKVALKLGFTLPASCYATMAIRELLKSSTSDRRTRNIINRG</sequence>
<evidence type="ECO:0000313" key="7">
    <source>
        <dbReference type="Proteomes" id="UP001412067"/>
    </source>
</evidence>
<dbReference type="PROSITE" id="PS50984">
    <property type="entry name" value="TRUD"/>
    <property type="match status" value="1"/>
</dbReference>
<proteinExistence type="inferred from homology"/>
<comment type="similarity">
    <text evidence="1">Belongs to the pseudouridine synthase TruD family.</text>
</comment>
<evidence type="ECO:0000256" key="4">
    <source>
        <dbReference type="SAM" id="MobiDB-lite"/>
    </source>
</evidence>
<gene>
    <name evidence="6" type="ORF">KSP40_PGU018134</name>
</gene>
<evidence type="ECO:0000256" key="3">
    <source>
        <dbReference type="ARBA" id="ARBA00023235"/>
    </source>
</evidence>
<organism evidence="6 7">
    <name type="scientific">Platanthera guangdongensis</name>
    <dbReference type="NCBI Taxonomy" id="2320717"/>
    <lineage>
        <taxon>Eukaryota</taxon>
        <taxon>Viridiplantae</taxon>
        <taxon>Streptophyta</taxon>
        <taxon>Embryophyta</taxon>
        <taxon>Tracheophyta</taxon>
        <taxon>Spermatophyta</taxon>
        <taxon>Magnoliopsida</taxon>
        <taxon>Liliopsida</taxon>
        <taxon>Asparagales</taxon>
        <taxon>Orchidaceae</taxon>
        <taxon>Orchidoideae</taxon>
        <taxon>Orchideae</taxon>
        <taxon>Orchidinae</taxon>
        <taxon>Platanthera</taxon>
    </lineage>
</organism>
<dbReference type="InterPro" id="IPR011760">
    <property type="entry name" value="PsdUridine_synth_TruD_insert"/>
</dbReference>
<dbReference type="InterPro" id="IPR042214">
    <property type="entry name" value="TruD_catalytic"/>
</dbReference>
<dbReference type="PROSITE" id="PS01268">
    <property type="entry name" value="UPF0024"/>
    <property type="match status" value="1"/>
</dbReference>